<protein>
    <submittedName>
        <fullName evidence="1">Uncharacterized protein</fullName>
    </submittedName>
</protein>
<gene>
    <name evidence="1" type="ORF">LOAG_02672</name>
</gene>
<sequence>MQIRKKDENESQVNEIWDEEIKWARYFARNISSSNKWNKANFQQPNADLDFSVLEFGETTKSKHHYSIIFFGFHPFHSEMAANSQSVLKVVKVLRASFIIWSSSTSQTNSNQCLQPISN</sequence>
<dbReference type="CTD" id="9940062"/>
<organism evidence="1">
    <name type="scientific">Loa loa</name>
    <name type="common">Eye worm</name>
    <name type="synonym">Filaria loa</name>
    <dbReference type="NCBI Taxonomy" id="7209"/>
    <lineage>
        <taxon>Eukaryota</taxon>
        <taxon>Metazoa</taxon>
        <taxon>Ecdysozoa</taxon>
        <taxon>Nematoda</taxon>
        <taxon>Chromadorea</taxon>
        <taxon>Rhabditida</taxon>
        <taxon>Spirurina</taxon>
        <taxon>Spiruromorpha</taxon>
        <taxon>Filarioidea</taxon>
        <taxon>Onchocercidae</taxon>
        <taxon>Loa</taxon>
    </lineage>
</organism>
<dbReference type="GeneID" id="9940062"/>
<accession>A0A1S0U6N1</accession>
<dbReference type="AlphaFoldDB" id="A0A1S0U6N1"/>
<reference evidence="1" key="1">
    <citation type="submission" date="2012-04" db="EMBL/GenBank/DDBJ databases">
        <title>The Genome Sequence of Loa loa.</title>
        <authorList>
            <consortium name="The Broad Institute Genome Sequencing Platform"/>
            <consortium name="Broad Institute Genome Sequencing Center for Infectious Disease"/>
            <person name="Nutman T.B."/>
            <person name="Fink D.L."/>
            <person name="Russ C."/>
            <person name="Young S."/>
            <person name="Zeng Q."/>
            <person name="Gargeya S."/>
            <person name="Alvarado L."/>
            <person name="Berlin A."/>
            <person name="Chapman S.B."/>
            <person name="Chen Z."/>
            <person name="Freedman E."/>
            <person name="Gellesch M."/>
            <person name="Goldberg J."/>
            <person name="Griggs A."/>
            <person name="Gujja S."/>
            <person name="Heilman E.R."/>
            <person name="Heiman D."/>
            <person name="Howarth C."/>
            <person name="Mehta T."/>
            <person name="Neiman D."/>
            <person name="Pearson M."/>
            <person name="Roberts A."/>
            <person name="Saif S."/>
            <person name="Shea T."/>
            <person name="Shenoy N."/>
            <person name="Sisk P."/>
            <person name="Stolte C."/>
            <person name="Sykes S."/>
            <person name="White J."/>
            <person name="Yandava C."/>
            <person name="Haas B."/>
            <person name="Henn M.R."/>
            <person name="Nusbaum C."/>
            <person name="Birren B."/>
        </authorList>
    </citation>
    <scope>NUCLEOTIDE SEQUENCE [LARGE SCALE GENOMIC DNA]</scope>
</reference>
<dbReference type="EMBL" id="JH712210">
    <property type="protein sequence ID" value="EFO25810.1"/>
    <property type="molecule type" value="Genomic_DNA"/>
</dbReference>
<dbReference type="RefSeq" id="XP_003138257.1">
    <property type="nucleotide sequence ID" value="XM_003138209.1"/>
</dbReference>
<dbReference type="InParanoid" id="A0A1S0U6N1"/>
<name>A0A1S0U6N1_LOALO</name>
<evidence type="ECO:0000313" key="1">
    <source>
        <dbReference type="EMBL" id="EFO25810.1"/>
    </source>
</evidence>
<proteinExistence type="predicted"/>
<dbReference type="KEGG" id="loa:LOAG_02672"/>